<feature type="binding site" evidence="6">
    <location>
        <position position="51"/>
    </location>
    <ligand>
        <name>Zn(2+)</name>
        <dbReference type="ChEBI" id="CHEBI:29105"/>
    </ligand>
</feature>
<keyword evidence="3 5" id="KW-0863">Zinc-finger</keyword>
<feature type="binding site" evidence="6">
    <location>
        <position position="48"/>
    </location>
    <ligand>
        <name>Zn(2+)</name>
        <dbReference type="ChEBI" id="CHEBI:29105"/>
    </ligand>
</feature>
<dbReference type="EMBL" id="JASPKY010000367">
    <property type="protein sequence ID" value="KAK9703541.1"/>
    <property type="molecule type" value="Genomic_DNA"/>
</dbReference>
<dbReference type="PROSITE" id="PS00028">
    <property type="entry name" value="ZINC_FINGER_C2H2_1"/>
    <property type="match status" value="3"/>
</dbReference>
<feature type="region of interest" description="Disordered" evidence="7">
    <location>
        <begin position="275"/>
        <end position="294"/>
    </location>
</feature>
<name>A0AAW1JI89_POPJA</name>
<dbReference type="GO" id="GO:0000977">
    <property type="term" value="F:RNA polymerase II transcription regulatory region sequence-specific DNA binding"/>
    <property type="evidence" value="ECO:0007669"/>
    <property type="project" value="TreeGrafter"/>
</dbReference>
<sequence length="790" mass="91325">METKLCRICGKSTGNHLNIFKTEGLKVKLETCLPIIVSQHCLLPETICKDCAENVDNFYIFIKNCLENLIILESQYDIHESCLKSKRKCDKGTTADKIAKTEKGIQTDEVSFLESYKESILNLPKTLEEAERTLNDNDYLTYLPKFVNSKDRQISLVSYDVSDDSNSENEEVTAFDKKGVLLKHSESNGVTQRLDIDNFLINKQYFDNQENQLINEITQRINQKRKCDEILPYRTKICKYDINSRRKNRQPKKISNRSIEDIPIFNKWSQDFTDSAEDDAATGDNKILNSNRQEDKHENASIVQILPQLCLLCESQFPTPIQLAGHVFETHGIDMAQILASEPVLEKKKKIPNLVKITDLKNKNDVSEPPQLNMDLSEEPPTLQPSYVCPLCPALLTNKTDLYTHLRVKHPKQASLTCGLCSHICTSNATLTTHLETCMKQHPNLTSSKYICKICHYSDDNSKTLENHIVVHDFILQHTRKQSKIFDPCDYIEVNPESESSPKIYTCTECTDGVFDDFKEFSTHRRSQHQIFHCDLCNKFYGRNSHLWKHVNRLHKGHPSITCQLCHKTSASKYHLSQHFSKIHSAKLFNSKPDPTSEYEDFMKQKFQGFDFQSVKQSFMRQELLKQEQKDSFSEVSEQEEEGAKLDDEERNSEREKKQNPPKEIDSSSNLYTNIITNYTPPQNNGEFKCPKCLKGFHKKNLLKKHKKNCRPRLQKDLLTRCKTCSRIFKDRQSLTKHLINYHSEYVCEICSQKFQSKCEIVSHIPTFVSPIRIAIYFAPAAIFSGIRRI</sequence>
<dbReference type="Gene3D" id="3.30.160.60">
    <property type="entry name" value="Classic Zinc Finger"/>
    <property type="match status" value="3"/>
</dbReference>
<evidence type="ECO:0000256" key="4">
    <source>
        <dbReference type="ARBA" id="ARBA00022833"/>
    </source>
</evidence>
<evidence type="ECO:0000313" key="11">
    <source>
        <dbReference type="Proteomes" id="UP001458880"/>
    </source>
</evidence>
<dbReference type="InterPro" id="IPR012934">
    <property type="entry name" value="Znf_AD"/>
</dbReference>
<dbReference type="GO" id="GO:0005634">
    <property type="term" value="C:nucleus"/>
    <property type="evidence" value="ECO:0007669"/>
    <property type="project" value="InterPro"/>
</dbReference>
<evidence type="ECO:0000256" key="5">
    <source>
        <dbReference type="PROSITE-ProRule" id="PRU00042"/>
    </source>
</evidence>
<feature type="binding site" evidence="6">
    <location>
        <position position="6"/>
    </location>
    <ligand>
        <name>Zn(2+)</name>
        <dbReference type="ChEBI" id="CHEBI:29105"/>
    </ligand>
</feature>
<keyword evidence="4 6" id="KW-0862">Zinc</keyword>
<comment type="caution">
    <text evidence="10">The sequence shown here is derived from an EMBL/GenBank/DDBJ whole genome shotgun (WGS) entry which is preliminary data.</text>
</comment>
<feature type="domain" description="ZAD" evidence="9">
    <location>
        <begin position="4"/>
        <end position="75"/>
    </location>
</feature>
<dbReference type="SMART" id="SM00355">
    <property type="entry name" value="ZnF_C2H2"/>
    <property type="match status" value="10"/>
</dbReference>
<organism evidence="10 11">
    <name type="scientific">Popillia japonica</name>
    <name type="common">Japanese beetle</name>
    <dbReference type="NCBI Taxonomy" id="7064"/>
    <lineage>
        <taxon>Eukaryota</taxon>
        <taxon>Metazoa</taxon>
        <taxon>Ecdysozoa</taxon>
        <taxon>Arthropoda</taxon>
        <taxon>Hexapoda</taxon>
        <taxon>Insecta</taxon>
        <taxon>Pterygota</taxon>
        <taxon>Neoptera</taxon>
        <taxon>Endopterygota</taxon>
        <taxon>Coleoptera</taxon>
        <taxon>Polyphaga</taxon>
        <taxon>Scarabaeiformia</taxon>
        <taxon>Scarabaeidae</taxon>
        <taxon>Rutelinae</taxon>
        <taxon>Popillia</taxon>
    </lineage>
</organism>
<dbReference type="SMART" id="SM00868">
    <property type="entry name" value="zf-AD"/>
    <property type="match status" value="1"/>
</dbReference>
<dbReference type="PROSITE" id="PS50157">
    <property type="entry name" value="ZINC_FINGER_C2H2_2"/>
    <property type="match status" value="4"/>
</dbReference>
<evidence type="ECO:0000313" key="10">
    <source>
        <dbReference type="EMBL" id="KAK9703541.1"/>
    </source>
</evidence>
<keyword evidence="1 6" id="KW-0479">Metal-binding</keyword>
<keyword evidence="2" id="KW-0677">Repeat</keyword>
<feature type="domain" description="C2H2-type" evidence="8">
    <location>
        <begin position="688"/>
        <end position="708"/>
    </location>
</feature>
<evidence type="ECO:0000256" key="7">
    <source>
        <dbReference type="SAM" id="MobiDB-lite"/>
    </source>
</evidence>
<dbReference type="PANTHER" id="PTHR24379">
    <property type="entry name" value="KRAB AND ZINC FINGER DOMAIN-CONTAINING"/>
    <property type="match status" value="1"/>
</dbReference>
<feature type="domain" description="C2H2-type" evidence="8">
    <location>
        <begin position="532"/>
        <end position="560"/>
    </location>
</feature>
<accession>A0AAW1JI89</accession>
<dbReference type="SUPFAM" id="SSF57667">
    <property type="entry name" value="beta-beta-alpha zinc fingers"/>
    <property type="match status" value="2"/>
</dbReference>
<dbReference type="Gene3D" id="3.40.1800.20">
    <property type="match status" value="1"/>
</dbReference>
<dbReference type="Proteomes" id="UP001458880">
    <property type="component" value="Unassembled WGS sequence"/>
</dbReference>
<protein>
    <submittedName>
        <fullName evidence="10">Zinc-finger associated domain (Zf-AD)</fullName>
    </submittedName>
</protein>
<evidence type="ECO:0000259" key="9">
    <source>
        <dbReference type="PROSITE" id="PS51915"/>
    </source>
</evidence>
<dbReference type="InterPro" id="IPR013087">
    <property type="entry name" value="Znf_C2H2_type"/>
</dbReference>
<dbReference type="PROSITE" id="PS51915">
    <property type="entry name" value="ZAD"/>
    <property type="match status" value="1"/>
</dbReference>
<evidence type="ECO:0000256" key="2">
    <source>
        <dbReference type="ARBA" id="ARBA00022737"/>
    </source>
</evidence>
<feature type="region of interest" description="Disordered" evidence="7">
    <location>
        <begin position="630"/>
        <end position="671"/>
    </location>
</feature>
<reference evidence="10 11" key="1">
    <citation type="journal article" date="2024" name="BMC Genomics">
        <title>De novo assembly and annotation of Popillia japonica's genome with initial clues to its potential as an invasive pest.</title>
        <authorList>
            <person name="Cucini C."/>
            <person name="Boschi S."/>
            <person name="Funari R."/>
            <person name="Cardaioli E."/>
            <person name="Iannotti N."/>
            <person name="Marturano G."/>
            <person name="Paoli F."/>
            <person name="Bruttini M."/>
            <person name="Carapelli A."/>
            <person name="Frati F."/>
            <person name="Nardi F."/>
        </authorList>
    </citation>
    <scope>NUCLEOTIDE SEQUENCE [LARGE SCALE GENOMIC DNA]</scope>
    <source>
        <strain evidence="10">DMR45628</strain>
    </source>
</reference>
<evidence type="ECO:0000256" key="1">
    <source>
        <dbReference type="ARBA" id="ARBA00022723"/>
    </source>
</evidence>
<dbReference type="PANTHER" id="PTHR24379:SF127">
    <property type="entry name" value="BLOODY FINGERS-RELATED"/>
    <property type="match status" value="1"/>
</dbReference>
<feature type="domain" description="C2H2-type" evidence="8">
    <location>
        <begin position="387"/>
        <end position="415"/>
    </location>
</feature>
<proteinExistence type="predicted"/>
<gene>
    <name evidence="10" type="ORF">QE152_g29272</name>
</gene>
<evidence type="ECO:0000259" key="8">
    <source>
        <dbReference type="PROSITE" id="PS50157"/>
    </source>
</evidence>
<dbReference type="GO" id="GO:0008270">
    <property type="term" value="F:zinc ion binding"/>
    <property type="evidence" value="ECO:0007669"/>
    <property type="project" value="UniProtKB-UniRule"/>
</dbReference>
<dbReference type="InterPro" id="IPR036236">
    <property type="entry name" value="Znf_C2H2_sf"/>
</dbReference>
<dbReference type="GO" id="GO:0000981">
    <property type="term" value="F:DNA-binding transcription factor activity, RNA polymerase II-specific"/>
    <property type="evidence" value="ECO:0007669"/>
    <property type="project" value="TreeGrafter"/>
</dbReference>
<feature type="compositionally biased region" description="Basic and acidic residues" evidence="7">
    <location>
        <begin position="642"/>
        <end position="666"/>
    </location>
</feature>
<dbReference type="AlphaFoldDB" id="A0AAW1JI89"/>
<evidence type="ECO:0000256" key="3">
    <source>
        <dbReference type="ARBA" id="ARBA00022771"/>
    </source>
</evidence>
<keyword evidence="11" id="KW-1185">Reference proteome</keyword>
<feature type="domain" description="C2H2-type" evidence="8">
    <location>
        <begin position="720"/>
        <end position="744"/>
    </location>
</feature>
<dbReference type="SUPFAM" id="SSF57716">
    <property type="entry name" value="Glucocorticoid receptor-like (DNA-binding domain)"/>
    <property type="match status" value="1"/>
</dbReference>
<evidence type="ECO:0000256" key="6">
    <source>
        <dbReference type="PROSITE-ProRule" id="PRU01263"/>
    </source>
</evidence>
<feature type="binding site" evidence="6">
    <location>
        <position position="9"/>
    </location>
    <ligand>
        <name>Zn(2+)</name>
        <dbReference type="ChEBI" id="CHEBI:29105"/>
    </ligand>
</feature>
<dbReference type="Pfam" id="PF07776">
    <property type="entry name" value="zf-AD"/>
    <property type="match status" value="1"/>
</dbReference>